<dbReference type="InterPro" id="IPR005762">
    <property type="entry name" value="MurD"/>
</dbReference>
<evidence type="ECO:0000256" key="9">
    <source>
        <dbReference type="HAMAP-Rule" id="MF_00639"/>
    </source>
</evidence>
<dbReference type="GO" id="GO:0004326">
    <property type="term" value="F:tetrahydrofolylpolyglutamate synthase activity"/>
    <property type="evidence" value="ECO:0007669"/>
    <property type="project" value="InterPro"/>
</dbReference>
<dbReference type="Proteomes" id="UP000215043">
    <property type="component" value="Chromosome"/>
</dbReference>
<protein>
    <recommendedName>
        <fullName evidence="9 10">UDP-N-acetylmuramoylalanine--D-glutamate ligase</fullName>
        <ecNumber evidence="9 10">6.3.2.9</ecNumber>
    </recommendedName>
    <alternativeName>
        <fullName evidence="9">D-glutamic acid-adding enzyme</fullName>
    </alternativeName>
    <alternativeName>
        <fullName evidence="9">UDP-N-acetylmuramoyl-L-alanyl-D-glutamate synthetase</fullName>
    </alternativeName>
</protein>
<keyword evidence="4 9" id="KW-0436">Ligase</keyword>
<evidence type="ECO:0000256" key="8">
    <source>
        <dbReference type="ARBA" id="ARBA00023306"/>
    </source>
</evidence>
<dbReference type="Gene3D" id="3.40.1190.10">
    <property type="entry name" value="Mur-like, catalytic domain"/>
    <property type="match status" value="1"/>
</dbReference>
<dbReference type="GO" id="GO:0008360">
    <property type="term" value="P:regulation of cell shape"/>
    <property type="evidence" value="ECO:0007669"/>
    <property type="project" value="UniProtKB-KW"/>
</dbReference>
<gene>
    <name evidence="9 13" type="primary">murD</name>
    <name evidence="13" type="ORF">CDG81_07845</name>
    <name evidence="14" type="ORF">IL38_08870</name>
</gene>
<dbReference type="GO" id="GO:0005524">
    <property type="term" value="F:ATP binding"/>
    <property type="evidence" value="ECO:0007669"/>
    <property type="project" value="UniProtKB-UniRule"/>
</dbReference>
<comment type="subcellular location">
    <subcellularLocation>
        <location evidence="1 9 10">Cytoplasm</location>
    </subcellularLocation>
</comment>
<dbReference type="HOGENOM" id="CLU_032540_0_0_11"/>
<dbReference type="InterPro" id="IPR036565">
    <property type="entry name" value="Mur-like_cat_sf"/>
</dbReference>
<dbReference type="EMBL" id="JPMV01000015">
    <property type="protein sequence ID" value="KGI81828.1"/>
    <property type="molecule type" value="Genomic_DNA"/>
</dbReference>
<dbReference type="SUPFAM" id="SSF51984">
    <property type="entry name" value="MurCD N-terminal domain"/>
    <property type="match status" value="1"/>
</dbReference>
<keyword evidence="6 9" id="KW-0547">Nucleotide-binding</keyword>
<dbReference type="GO" id="GO:0009252">
    <property type="term" value="P:peptidoglycan biosynthetic process"/>
    <property type="evidence" value="ECO:0007669"/>
    <property type="project" value="UniProtKB-UniRule"/>
</dbReference>
<dbReference type="GO" id="GO:0005737">
    <property type="term" value="C:cytoplasm"/>
    <property type="evidence" value="ECO:0007669"/>
    <property type="project" value="UniProtKB-SubCell"/>
</dbReference>
<sequence>MSKVGKRVLVAGAGVSGRSAAEALLERGAAVTVTDASEQRLAELSELRARGAELVPSLTEPPAETDLVVTSPGWRPDSPLLTAAAAAGTEVIGEIELAWRIDRASARPARWLAVTGTNGKTTTVGMLESVLRAAGMDAVACGNVGLPAVDAVRAGHRVLAVELSSFQLHWSSTLSPATGVILNLADDHLDWHGSLHAYGAAKGKVYRGNSVSVHNADNAASTELAAEHSEGRPIAITLGDPAAGQLGVRDGELLDRAFDRNGHDPGGNAAPVSLAGVSDVRQVGEHNLANALAACALARSCGVPEEACAGGLREFSPGEHRSDVVTEAEGVVYVDDSKATNPHAASAALGAHRDVVWIAGGLLKGAEVDELVRQHAPRIRAAVLIGSDQRPIAEALRRYAPEVPVVGISAQRVAAMSEAVRLARGYAAPGTAVVLAPAAASMDMYTDYAHRGREFAAAVRAVLAEPASGSAERPRG</sequence>
<dbReference type="InterPro" id="IPR013221">
    <property type="entry name" value="Mur_ligase_cen"/>
</dbReference>
<reference evidence="14 15" key="1">
    <citation type="journal article" date="2014" name="PLoS ONE">
        <title>Identification and Characterization of a New Erythromycin Biosynthetic Gene Cluster in Actinopolyspora erythraea YIM90600, a Novel Erythronolide-Producing Halophilic Actinomycete Isolated from Salt Field.</title>
        <authorList>
            <person name="Chen D."/>
            <person name="Feng J."/>
            <person name="Huang L."/>
            <person name="Zhang Q."/>
            <person name="Wu J."/>
            <person name="Zhu X."/>
            <person name="Duan Y."/>
            <person name="Xu Z."/>
        </authorList>
    </citation>
    <scope>NUCLEOTIDE SEQUENCE [LARGE SCALE GENOMIC DNA]</scope>
    <source>
        <strain evidence="14 15">YIM90600</strain>
    </source>
</reference>
<feature type="binding site" evidence="9">
    <location>
        <begin position="116"/>
        <end position="122"/>
    </location>
    <ligand>
        <name>ATP</name>
        <dbReference type="ChEBI" id="CHEBI:30616"/>
    </ligand>
</feature>
<keyword evidence="9 10" id="KW-0133">Cell shape</keyword>
<dbReference type="GO" id="GO:0051301">
    <property type="term" value="P:cell division"/>
    <property type="evidence" value="ECO:0007669"/>
    <property type="project" value="UniProtKB-KW"/>
</dbReference>
<dbReference type="SUPFAM" id="SSF53244">
    <property type="entry name" value="MurD-like peptide ligases, peptide-binding domain"/>
    <property type="match status" value="1"/>
</dbReference>
<dbReference type="InterPro" id="IPR036615">
    <property type="entry name" value="Mur_ligase_C_dom_sf"/>
</dbReference>
<dbReference type="OrthoDB" id="9809796at2"/>
<evidence type="ECO:0000259" key="12">
    <source>
        <dbReference type="Pfam" id="PF08245"/>
    </source>
</evidence>
<dbReference type="HAMAP" id="MF_00639">
    <property type="entry name" value="MurD"/>
    <property type="match status" value="1"/>
</dbReference>
<dbReference type="PANTHER" id="PTHR43692:SF1">
    <property type="entry name" value="UDP-N-ACETYLMURAMOYLALANINE--D-GLUTAMATE LIGASE"/>
    <property type="match status" value="1"/>
</dbReference>
<organism evidence="13 16">
    <name type="scientific">Actinopolyspora erythraea</name>
    <dbReference type="NCBI Taxonomy" id="414996"/>
    <lineage>
        <taxon>Bacteria</taxon>
        <taxon>Bacillati</taxon>
        <taxon>Actinomycetota</taxon>
        <taxon>Actinomycetes</taxon>
        <taxon>Actinopolysporales</taxon>
        <taxon>Actinopolysporaceae</taxon>
        <taxon>Actinopolyspora</taxon>
    </lineage>
</organism>
<dbReference type="NCBIfam" id="TIGR01087">
    <property type="entry name" value="murD"/>
    <property type="match status" value="1"/>
</dbReference>
<dbReference type="eggNOG" id="COG0771">
    <property type="taxonomic scope" value="Bacteria"/>
</dbReference>
<proteinExistence type="inferred from homology"/>
<evidence type="ECO:0000256" key="5">
    <source>
        <dbReference type="ARBA" id="ARBA00022618"/>
    </source>
</evidence>
<keyword evidence="8 9" id="KW-0131">Cell cycle</keyword>
<evidence type="ECO:0000256" key="7">
    <source>
        <dbReference type="ARBA" id="ARBA00022840"/>
    </source>
</evidence>
<dbReference type="KEGG" id="aey:CDG81_07845"/>
<dbReference type="InterPro" id="IPR004101">
    <property type="entry name" value="Mur_ligase_C"/>
</dbReference>
<evidence type="ECO:0000313" key="14">
    <source>
        <dbReference type="EMBL" id="KGI81828.1"/>
    </source>
</evidence>
<dbReference type="Pfam" id="PF02875">
    <property type="entry name" value="Mur_ligase_C"/>
    <property type="match status" value="1"/>
</dbReference>
<reference evidence="13 16" key="2">
    <citation type="submission" date="2017-08" db="EMBL/GenBank/DDBJ databases">
        <title>The complete genome sequence of moderately halophilic actinomycete Actinopolyspora erythraea YIM 90600, the producer of novel erythromycin, novel actinopolysporins A-C and tubercidin.</title>
        <authorList>
            <person name="Yin M."/>
            <person name="Tang S."/>
        </authorList>
    </citation>
    <scope>NUCLEOTIDE SEQUENCE [LARGE SCALE GENOMIC DNA]</scope>
    <source>
        <strain evidence="13 16">YIM 90600</strain>
    </source>
</reference>
<keyword evidence="7 9" id="KW-0067">ATP-binding</keyword>
<dbReference type="UniPathway" id="UPA00219"/>
<dbReference type="GO" id="GO:0071555">
    <property type="term" value="P:cell wall organization"/>
    <property type="evidence" value="ECO:0007669"/>
    <property type="project" value="UniProtKB-KW"/>
</dbReference>
<dbReference type="PANTHER" id="PTHR43692">
    <property type="entry name" value="UDP-N-ACETYLMURAMOYLALANINE--D-GLUTAMATE LIGASE"/>
    <property type="match status" value="1"/>
</dbReference>
<dbReference type="Pfam" id="PF08245">
    <property type="entry name" value="Mur_ligase_M"/>
    <property type="match status" value="1"/>
</dbReference>
<dbReference type="RefSeq" id="WP_043572034.1">
    <property type="nucleotide sequence ID" value="NZ_CP022752.1"/>
</dbReference>
<dbReference type="PROSITE" id="PS01011">
    <property type="entry name" value="FOLYLPOLYGLU_SYNT_1"/>
    <property type="match status" value="1"/>
</dbReference>
<accession>A0A099D6N1</accession>
<evidence type="ECO:0000313" key="13">
    <source>
        <dbReference type="EMBL" id="ASU78225.1"/>
    </source>
</evidence>
<dbReference type="Gene3D" id="3.40.50.720">
    <property type="entry name" value="NAD(P)-binding Rossmann-like Domain"/>
    <property type="match status" value="1"/>
</dbReference>
<dbReference type="SUPFAM" id="SSF53623">
    <property type="entry name" value="MurD-like peptide ligases, catalytic domain"/>
    <property type="match status" value="1"/>
</dbReference>
<evidence type="ECO:0000259" key="11">
    <source>
        <dbReference type="Pfam" id="PF02875"/>
    </source>
</evidence>
<keyword evidence="9 10" id="KW-0961">Cell wall biogenesis/degradation</keyword>
<evidence type="ECO:0000256" key="3">
    <source>
        <dbReference type="ARBA" id="ARBA00022490"/>
    </source>
</evidence>
<evidence type="ECO:0000313" key="16">
    <source>
        <dbReference type="Proteomes" id="UP000215043"/>
    </source>
</evidence>
<comment type="similarity">
    <text evidence="9">Belongs to the MurCDEF family.</text>
</comment>
<evidence type="ECO:0000256" key="2">
    <source>
        <dbReference type="ARBA" id="ARBA00004752"/>
    </source>
</evidence>
<evidence type="ECO:0000256" key="10">
    <source>
        <dbReference type="RuleBase" id="RU003664"/>
    </source>
</evidence>
<evidence type="ECO:0000256" key="1">
    <source>
        <dbReference type="ARBA" id="ARBA00004496"/>
    </source>
</evidence>
<comment type="pathway">
    <text evidence="2 9 10">Cell wall biogenesis; peptidoglycan biosynthesis.</text>
</comment>
<keyword evidence="9 10" id="KW-0573">Peptidoglycan synthesis</keyword>
<dbReference type="AlphaFoldDB" id="A0A099D6N1"/>
<dbReference type="Proteomes" id="UP000029737">
    <property type="component" value="Unassembled WGS sequence"/>
</dbReference>
<keyword evidence="5 9" id="KW-0132">Cell division</keyword>
<evidence type="ECO:0000256" key="6">
    <source>
        <dbReference type="ARBA" id="ARBA00022741"/>
    </source>
</evidence>
<evidence type="ECO:0000256" key="4">
    <source>
        <dbReference type="ARBA" id="ARBA00022598"/>
    </source>
</evidence>
<dbReference type="EMBL" id="CP022752">
    <property type="protein sequence ID" value="ASU78225.1"/>
    <property type="molecule type" value="Genomic_DNA"/>
</dbReference>
<dbReference type="Gene3D" id="3.90.190.20">
    <property type="entry name" value="Mur ligase, C-terminal domain"/>
    <property type="match status" value="1"/>
</dbReference>
<evidence type="ECO:0000313" key="15">
    <source>
        <dbReference type="Proteomes" id="UP000029737"/>
    </source>
</evidence>
<feature type="domain" description="Mur ligase C-terminal" evidence="11">
    <location>
        <begin position="320"/>
        <end position="438"/>
    </location>
</feature>
<keyword evidence="3 9" id="KW-0963">Cytoplasm</keyword>
<keyword evidence="15" id="KW-1185">Reference proteome</keyword>
<name>A0A099D6N1_9ACTN</name>
<dbReference type="EC" id="6.3.2.9" evidence="9 10"/>
<feature type="domain" description="Mur ligase central" evidence="12">
    <location>
        <begin position="114"/>
        <end position="298"/>
    </location>
</feature>
<dbReference type="GO" id="GO:0008764">
    <property type="term" value="F:UDP-N-acetylmuramoylalanine-D-glutamate ligase activity"/>
    <property type="evidence" value="ECO:0007669"/>
    <property type="project" value="UniProtKB-UniRule"/>
</dbReference>
<comment type="function">
    <text evidence="9 10">Cell wall formation. Catalyzes the addition of glutamate to the nucleotide precursor UDP-N-acetylmuramoyl-L-alanine (UMA).</text>
</comment>
<dbReference type="InterPro" id="IPR018109">
    <property type="entry name" value="Folylpolyglutamate_synth_CS"/>
</dbReference>
<comment type="catalytic activity">
    <reaction evidence="9 10">
        <text>UDP-N-acetyl-alpha-D-muramoyl-L-alanine + D-glutamate + ATP = UDP-N-acetyl-alpha-D-muramoyl-L-alanyl-D-glutamate + ADP + phosphate + H(+)</text>
        <dbReference type="Rhea" id="RHEA:16429"/>
        <dbReference type="ChEBI" id="CHEBI:15378"/>
        <dbReference type="ChEBI" id="CHEBI:29986"/>
        <dbReference type="ChEBI" id="CHEBI:30616"/>
        <dbReference type="ChEBI" id="CHEBI:43474"/>
        <dbReference type="ChEBI" id="CHEBI:83898"/>
        <dbReference type="ChEBI" id="CHEBI:83900"/>
        <dbReference type="ChEBI" id="CHEBI:456216"/>
        <dbReference type="EC" id="6.3.2.9"/>
    </reaction>
</comment>
<dbReference type="Pfam" id="PF21799">
    <property type="entry name" value="MurD-like_N"/>
    <property type="match status" value="1"/>
</dbReference>